<dbReference type="AlphaFoldDB" id="A0A023FZ03"/>
<organism evidence="2">
    <name type="scientific">Amblyomma parvum</name>
    <name type="common">South American tick</name>
    <dbReference type="NCBI Taxonomy" id="251391"/>
    <lineage>
        <taxon>Eukaryota</taxon>
        <taxon>Metazoa</taxon>
        <taxon>Ecdysozoa</taxon>
        <taxon>Arthropoda</taxon>
        <taxon>Chelicerata</taxon>
        <taxon>Arachnida</taxon>
        <taxon>Acari</taxon>
        <taxon>Parasitiformes</taxon>
        <taxon>Ixodida</taxon>
        <taxon>Ixodoidea</taxon>
        <taxon>Ixodidae</taxon>
        <taxon>Amblyomminae</taxon>
        <taxon>Amblyomma</taxon>
    </lineage>
</organism>
<sequence length="85" mass="9831">MRGTLKTTRATFNESKMRRHLVCTVMLLIFLQNLMTSVNGCDPKLRKHDRNNDCVGKDCVKGKCQDYPCTRCVGSNWWCHGYCEL</sequence>
<accession>A0A023FZ03</accession>
<protein>
    <submittedName>
        <fullName evidence="2">Putative secreted protein</fullName>
    </submittedName>
</protein>
<proteinExistence type="evidence at transcript level"/>
<feature type="signal peptide" evidence="1">
    <location>
        <begin position="1"/>
        <end position="40"/>
    </location>
</feature>
<reference evidence="2" key="1">
    <citation type="submission" date="2014-03" db="EMBL/GenBank/DDBJ databases">
        <title>The sialotranscriptome of Amblyomma triste, Amblyomma parvum and Amblyomma cajennense ticks, uncovered by 454-based RNA-seq.</title>
        <authorList>
            <person name="Garcia G.R."/>
            <person name="Gardinassi L.G."/>
            <person name="Ribeiro J.M."/>
            <person name="Anatrielo E."/>
            <person name="Ferreira B.R."/>
            <person name="Moreira H.N."/>
            <person name="Mafra C."/>
            <person name="Olegario M.M."/>
            <person name="Szabo P.J."/>
            <person name="Miranda-Santos I.K."/>
            <person name="Maruyama S.R."/>
        </authorList>
    </citation>
    <scope>NUCLEOTIDE SEQUENCE</scope>
    <source>
        <strain evidence="2">Araguapaz</strain>
        <tissue evidence="2">Salivary glands</tissue>
    </source>
</reference>
<feature type="chain" id="PRO_5001517802" evidence="1">
    <location>
        <begin position="41"/>
        <end position="85"/>
    </location>
</feature>
<name>A0A023FZ03_AMBPA</name>
<evidence type="ECO:0000313" key="2">
    <source>
        <dbReference type="EMBL" id="JAC27096.1"/>
    </source>
</evidence>
<keyword evidence="1" id="KW-0732">Signal</keyword>
<dbReference type="EMBL" id="GBBL01000224">
    <property type="protein sequence ID" value="JAC27096.1"/>
    <property type="molecule type" value="mRNA"/>
</dbReference>
<evidence type="ECO:0000256" key="1">
    <source>
        <dbReference type="SAM" id="SignalP"/>
    </source>
</evidence>